<feature type="compositionally biased region" description="Basic and acidic residues" evidence="1">
    <location>
        <begin position="228"/>
        <end position="237"/>
    </location>
</feature>
<dbReference type="RefSeq" id="WP_311613043.1">
    <property type="nucleotide sequence ID" value="NZ_JAVRFI010000014.1"/>
</dbReference>
<evidence type="ECO:0000313" key="3">
    <source>
        <dbReference type="Proteomes" id="UP001180531"/>
    </source>
</evidence>
<accession>A0ABU2SRG2</accession>
<feature type="compositionally biased region" description="Basic and acidic residues" evidence="1">
    <location>
        <begin position="208"/>
        <end position="221"/>
    </location>
</feature>
<reference evidence="2" key="1">
    <citation type="submission" date="2024-05" db="EMBL/GenBank/DDBJ databases">
        <title>30 novel species of actinomycetes from the DSMZ collection.</title>
        <authorList>
            <person name="Nouioui I."/>
        </authorList>
    </citation>
    <scope>NUCLEOTIDE SEQUENCE</scope>
    <source>
        <strain evidence="2">DSM 40473</strain>
    </source>
</reference>
<evidence type="ECO:0000256" key="1">
    <source>
        <dbReference type="SAM" id="MobiDB-lite"/>
    </source>
</evidence>
<protein>
    <recommendedName>
        <fullName evidence="4">Secreted protein</fullName>
    </recommendedName>
</protein>
<keyword evidence="3" id="KW-1185">Reference proteome</keyword>
<gene>
    <name evidence="2" type="ORF">RM609_21055</name>
</gene>
<feature type="compositionally biased region" description="Low complexity" evidence="1">
    <location>
        <begin position="192"/>
        <end position="207"/>
    </location>
</feature>
<proteinExistence type="predicted"/>
<evidence type="ECO:0008006" key="4">
    <source>
        <dbReference type="Google" id="ProtNLM"/>
    </source>
</evidence>
<dbReference type="EMBL" id="JAVRFI010000014">
    <property type="protein sequence ID" value="MDT0451551.1"/>
    <property type="molecule type" value="Genomic_DNA"/>
</dbReference>
<sequence length="237" mass="25776">MAAAAVIIALICALVVALTVIATVKAVRTVKNGVDQAVTQARRTVEDTRLKARQYTQSGPAGEVAELRLSLRTSMRATQEVLREGLKDDPSLTESLALFDRLSAHGREVDDDLRKLESEPDRDRVTACLPDLRERTKQITHSADSLRFAAQDRARQFAGDELSLLSEQIRMETGALRHWEADEGPGAEPKAEPGAGSSPAGAAGSAARPERPAINGRDESRQWGYGWEKVKRPESPA</sequence>
<dbReference type="Proteomes" id="UP001180531">
    <property type="component" value="Unassembled WGS sequence"/>
</dbReference>
<evidence type="ECO:0000313" key="2">
    <source>
        <dbReference type="EMBL" id="MDT0451551.1"/>
    </source>
</evidence>
<name>A0ABU2SRG2_9ACTN</name>
<feature type="region of interest" description="Disordered" evidence="1">
    <location>
        <begin position="181"/>
        <end position="237"/>
    </location>
</feature>
<comment type="caution">
    <text evidence="2">The sequence shown here is derived from an EMBL/GenBank/DDBJ whole genome shotgun (WGS) entry which is preliminary data.</text>
</comment>
<organism evidence="2 3">
    <name type="scientific">Streptomyces hesseae</name>
    <dbReference type="NCBI Taxonomy" id="3075519"/>
    <lineage>
        <taxon>Bacteria</taxon>
        <taxon>Bacillati</taxon>
        <taxon>Actinomycetota</taxon>
        <taxon>Actinomycetes</taxon>
        <taxon>Kitasatosporales</taxon>
        <taxon>Streptomycetaceae</taxon>
        <taxon>Streptomyces</taxon>
    </lineage>
</organism>